<organism evidence="1 2">
    <name type="scientific">Vibrio japonicus</name>
    <dbReference type="NCBI Taxonomy" id="1824638"/>
    <lineage>
        <taxon>Bacteria</taxon>
        <taxon>Pseudomonadati</taxon>
        <taxon>Pseudomonadota</taxon>
        <taxon>Gammaproteobacteria</taxon>
        <taxon>Vibrionales</taxon>
        <taxon>Vibrionaceae</taxon>
        <taxon>Vibrio</taxon>
    </lineage>
</organism>
<name>A0ABY5LN78_9VIBR</name>
<evidence type="ECO:0000313" key="1">
    <source>
        <dbReference type="EMBL" id="UUM32370.1"/>
    </source>
</evidence>
<dbReference type="EMBL" id="CP102097">
    <property type="protein sequence ID" value="UUM32370.1"/>
    <property type="molecule type" value="Genomic_DNA"/>
</dbReference>
<dbReference type="RefSeq" id="WP_257086035.1">
    <property type="nucleotide sequence ID" value="NZ_CP102097.1"/>
</dbReference>
<reference evidence="1" key="1">
    <citation type="submission" date="2022-07" db="EMBL/GenBank/DDBJ databases">
        <title>Complete genome of Vibrio japonicus strain JCM 31412T and phylogenomic assessment of the Nereis clade of the genus Vibrio.</title>
        <authorList>
            <person name="Shlafstein M.D."/>
            <person name="Emsley S.A."/>
            <person name="Ushijima B."/>
            <person name="Videau P."/>
            <person name="Saw J.H."/>
        </authorList>
    </citation>
    <scope>NUCLEOTIDE SEQUENCE</scope>
    <source>
        <strain evidence="1">JCM 31412</strain>
    </source>
</reference>
<evidence type="ECO:0000313" key="2">
    <source>
        <dbReference type="Proteomes" id="UP001058602"/>
    </source>
</evidence>
<sequence>MDVQSTLTLVKVTSEGIYGTWGNKNPTVDDEELMLLTFFPDGTYAHNEVYLDKVEPSPSGAE</sequence>
<keyword evidence="2" id="KW-1185">Reference proteome</keyword>
<gene>
    <name evidence="1" type="ORF">NP165_19005</name>
</gene>
<proteinExistence type="predicted"/>
<protein>
    <submittedName>
        <fullName evidence="1">Uncharacterized protein</fullName>
    </submittedName>
</protein>
<accession>A0ABY5LN78</accession>
<dbReference type="Proteomes" id="UP001058602">
    <property type="component" value="Chromosome 2"/>
</dbReference>